<protein>
    <submittedName>
        <fullName evidence="6">DDX20 helicase</fullName>
    </submittedName>
</protein>
<name>A0ABS2YK27_POLSP</name>
<feature type="non-terminal residue" evidence="6">
    <location>
        <position position="586"/>
    </location>
</feature>
<keyword evidence="1 3" id="KW-0378">Hydrolase</keyword>
<dbReference type="EMBL" id="JAAWVQ010159599">
    <property type="protein sequence ID" value="MBN3286661.1"/>
    <property type="molecule type" value="Genomic_DNA"/>
</dbReference>
<keyword evidence="3" id="KW-0067">ATP-binding</keyword>
<evidence type="ECO:0000313" key="7">
    <source>
        <dbReference type="Proteomes" id="UP001166093"/>
    </source>
</evidence>
<gene>
    <name evidence="6" type="primary">Ddx20_0</name>
    <name evidence="6" type="ORF">GTO93_0007955</name>
</gene>
<dbReference type="PANTHER" id="PTHR47958">
    <property type="entry name" value="ATP-DEPENDENT RNA HELICASE DBP3"/>
    <property type="match status" value="1"/>
</dbReference>
<dbReference type="InterPro" id="IPR014001">
    <property type="entry name" value="Helicase_ATP-bd"/>
</dbReference>
<dbReference type="PROSITE" id="PS00039">
    <property type="entry name" value="DEAD_ATP_HELICASE"/>
    <property type="match status" value="1"/>
</dbReference>
<keyword evidence="2 3" id="KW-0347">Helicase</keyword>
<feature type="non-terminal residue" evidence="6">
    <location>
        <position position="1"/>
    </location>
</feature>
<evidence type="ECO:0000313" key="6">
    <source>
        <dbReference type="EMBL" id="MBN3286661.1"/>
    </source>
</evidence>
<organism evidence="6 7">
    <name type="scientific">Polyodon spathula</name>
    <name type="common">North American paddlefish</name>
    <name type="synonym">Squalus spathula</name>
    <dbReference type="NCBI Taxonomy" id="7913"/>
    <lineage>
        <taxon>Eukaryota</taxon>
        <taxon>Metazoa</taxon>
        <taxon>Chordata</taxon>
        <taxon>Craniata</taxon>
        <taxon>Vertebrata</taxon>
        <taxon>Euteleostomi</taxon>
        <taxon>Actinopterygii</taxon>
        <taxon>Chondrostei</taxon>
        <taxon>Acipenseriformes</taxon>
        <taxon>Polyodontidae</taxon>
        <taxon>Polyodon</taxon>
    </lineage>
</organism>
<dbReference type="PROSITE" id="PS51192">
    <property type="entry name" value="HELICASE_ATP_BIND_1"/>
    <property type="match status" value="1"/>
</dbReference>
<comment type="similarity">
    <text evidence="3">Belongs to the DEAD box helicase family.</text>
</comment>
<dbReference type="InterPro" id="IPR027417">
    <property type="entry name" value="P-loop_NTPase"/>
</dbReference>
<dbReference type="Proteomes" id="UP001166093">
    <property type="component" value="Unassembled WGS sequence"/>
</dbReference>
<dbReference type="GO" id="GO:0004386">
    <property type="term" value="F:helicase activity"/>
    <property type="evidence" value="ECO:0007669"/>
    <property type="project" value="UniProtKB-KW"/>
</dbReference>
<evidence type="ECO:0000256" key="2">
    <source>
        <dbReference type="ARBA" id="ARBA00022806"/>
    </source>
</evidence>
<evidence type="ECO:0000256" key="1">
    <source>
        <dbReference type="ARBA" id="ARBA00022801"/>
    </source>
</evidence>
<dbReference type="InterPro" id="IPR011545">
    <property type="entry name" value="DEAD/DEAH_box_helicase_dom"/>
</dbReference>
<evidence type="ECO:0000259" key="5">
    <source>
        <dbReference type="PROSITE" id="PS51192"/>
    </source>
</evidence>
<comment type="caution">
    <text evidence="6">The sequence shown here is derived from an EMBL/GenBank/DDBJ whole genome shotgun (WGS) entry which is preliminary data.</text>
</comment>
<sequence>GRVKQLIEMGCLPTASVRLFVLDEADKLLEEGSFQDQINWIYSSLPVNKQMLALSATYPESLAQHLARYMRDPTFVRLNPSDLGLLGLKQYYKIVKSHPLPHKIFQEKVQHLLELFSKIPFNQALVFSNLHSRAQRLADILTSKGLPAVCISDSLWEAAPASLQRTLLLVVMAADTWGFAPEAERLCTHGLAVTYCCHGEEENEMMTIAQKCSLNLSCLPDPLPPGLMEEPSDWDVTFESVQTLPHIPAASPKLKENQDQGLQIEGIASPFPSRGAEPPNTQPFSLGKPKKPVQPRTIQTDPTPRKPVNISVLRNVSTSPLTPMELREKSQSLSIQDQAALQDVLPKISPLPSFKAKPRCMRPVSLAELTEDYESFIKDGPGRTVEIIRRYTGSNDAGQQTVEEVKVKDGVEQGVPQAVSRDYERESSFNAQLSSYSDRSTSSEDDEDSRGVDREALGEPMEVSMPIQRSVEKISASPRAVPKPSARNRAGLDPCPEPPRQKAKARGKSRAEESQLGAEDHEESLDRGYEQPGQDSPQEYWKAYFEAWHRYYAAVGQPLHRGCRRYFNWMSVYQMNSVYMEELLKH</sequence>
<evidence type="ECO:0000256" key="3">
    <source>
        <dbReference type="RuleBase" id="RU000492"/>
    </source>
</evidence>
<evidence type="ECO:0000256" key="4">
    <source>
        <dbReference type="SAM" id="MobiDB-lite"/>
    </source>
</evidence>
<feature type="region of interest" description="Disordered" evidence="4">
    <location>
        <begin position="271"/>
        <end position="307"/>
    </location>
</feature>
<dbReference type="Gene3D" id="3.40.50.300">
    <property type="entry name" value="P-loop containing nucleotide triphosphate hydrolases"/>
    <property type="match status" value="2"/>
</dbReference>
<accession>A0ABS2YK27</accession>
<reference evidence="6" key="1">
    <citation type="journal article" date="2021" name="Cell">
        <title>Tracing the genetic footprints of vertebrate landing in non-teleost ray-finned fishes.</title>
        <authorList>
            <person name="Bi X."/>
            <person name="Wang K."/>
            <person name="Yang L."/>
            <person name="Pan H."/>
            <person name="Jiang H."/>
            <person name="Wei Q."/>
            <person name="Fang M."/>
            <person name="Yu H."/>
            <person name="Zhu C."/>
            <person name="Cai Y."/>
            <person name="He Y."/>
            <person name="Gan X."/>
            <person name="Zeng H."/>
            <person name="Yu D."/>
            <person name="Zhu Y."/>
            <person name="Jiang H."/>
            <person name="Qiu Q."/>
            <person name="Yang H."/>
            <person name="Zhang Y.E."/>
            <person name="Wang W."/>
            <person name="Zhu M."/>
            <person name="He S."/>
            <person name="Zhang G."/>
        </authorList>
    </citation>
    <scope>NUCLEOTIDE SEQUENCE</scope>
    <source>
        <strain evidence="6">Pddl_001</strain>
    </source>
</reference>
<feature type="region of interest" description="Disordered" evidence="4">
    <location>
        <begin position="413"/>
        <end position="536"/>
    </location>
</feature>
<dbReference type="InterPro" id="IPR000629">
    <property type="entry name" value="RNA-helicase_DEAD-box_CS"/>
</dbReference>
<dbReference type="SUPFAM" id="SSF52540">
    <property type="entry name" value="P-loop containing nucleoside triphosphate hydrolases"/>
    <property type="match status" value="1"/>
</dbReference>
<feature type="domain" description="Helicase ATP-binding" evidence="5">
    <location>
        <begin position="1"/>
        <end position="76"/>
    </location>
</feature>
<proteinExistence type="inferred from homology"/>
<keyword evidence="3" id="KW-0547">Nucleotide-binding</keyword>
<dbReference type="Pfam" id="PF00270">
    <property type="entry name" value="DEAD"/>
    <property type="match status" value="1"/>
</dbReference>
<keyword evidence="7" id="KW-1185">Reference proteome</keyword>